<dbReference type="Proteomes" id="UP000545386">
    <property type="component" value="Unassembled WGS sequence"/>
</dbReference>
<evidence type="ECO:0000313" key="2">
    <source>
        <dbReference type="Proteomes" id="UP000545386"/>
    </source>
</evidence>
<gene>
    <name evidence="1" type="ORF">GTU67_01555</name>
</gene>
<sequence length="66" mass="7502">MKPELKPCPFCGENENLIVQHCEGTINHPAYRVCCDNCGTSNGYTDKANHVENWNRRAPDRTEVKP</sequence>
<accession>A0A842HM30</accession>
<dbReference type="AlphaFoldDB" id="A0A842HM30"/>
<keyword evidence="2" id="KW-1185">Reference proteome</keyword>
<comment type="caution">
    <text evidence="1">The sequence shown here is derived from an EMBL/GenBank/DDBJ whole genome shotgun (WGS) entry which is preliminary data.</text>
</comment>
<evidence type="ECO:0000313" key="1">
    <source>
        <dbReference type="EMBL" id="MBC2768598.1"/>
    </source>
</evidence>
<proteinExistence type="predicted"/>
<name>A0A842HM30_9BURK</name>
<protein>
    <submittedName>
        <fullName evidence="1">Lar family restriction alleviation protein</fullName>
    </submittedName>
</protein>
<dbReference type="InterPro" id="IPR019908">
    <property type="entry name" value="Toxin_RalR"/>
</dbReference>
<dbReference type="NCBIfam" id="TIGR03655">
    <property type="entry name" value="anti_R_Lar"/>
    <property type="match status" value="1"/>
</dbReference>
<dbReference type="EMBL" id="JACJUU010000001">
    <property type="protein sequence ID" value="MBC2768598.1"/>
    <property type="molecule type" value="Genomic_DNA"/>
</dbReference>
<dbReference type="Pfam" id="PF14354">
    <property type="entry name" value="Lar_restr_allev"/>
    <property type="match status" value="1"/>
</dbReference>
<organism evidence="1 2">
    <name type="scientific">Pusillimonas minor</name>
    <dbReference type="NCBI Taxonomy" id="2697024"/>
    <lineage>
        <taxon>Bacteria</taxon>
        <taxon>Pseudomonadati</taxon>
        <taxon>Pseudomonadota</taxon>
        <taxon>Betaproteobacteria</taxon>
        <taxon>Burkholderiales</taxon>
        <taxon>Alcaligenaceae</taxon>
        <taxon>Pusillimonas</taxon>
    </lineage>
</organism>
<dbReference type="RefSeq" id="WP_185778433.1">
    <property type="nucleotide sequence ID" value="NZ_JACJUU010000001.1"/>
</dbReference>
<reference evidence="1 2" key="1">
    <citation type="submission" date="2020-08" db="EMBL/GenBank/DDBJ databases">
        <title>Paraeoetvoesia sp. YC-7-48 draft genome sequence.</title>
        <authorList>
            <person name="Yao L."/>
        </authorList>
    </citation>
    <scope>NUCLEOTIDE SEQUENCE [LARGE SCALE GENOMIC DNA]</scope>
    <source>
        <strain evidence="2">YC-7-48</strain>
    </source>
</reference>